<accession>A0A2I0U6G8</accession>
<reference evidence="2" key="1">
    <citation type="submission" date="2017-11" db="EMBL/GenBank/DDBJ databases">
        <authorList>
            <person name="Lima N.C."/>
            <person name="Parody-Merino A.M."/>
            <person name="Battley P.F."/>
            <person name="Fidler A.E."/>
            <person name="Prosdocimi F."/>
        </authorList>
    </citation>
    <scope>NUCLEOTIDE SEQUENCE [LARGE SCALE GENOMIC DNA]</scope>
</reference>
<dbReference type="GO" id="GO:0061343">
    <property type="term" value="P:cell adhesion involved in heart morphogenesis"/>
    <property type="evidence" value="ECO:0007669"/>
    <property type="project" value="TreeGrafter"/>
</dbReference>
<dbReference type="GO" id="GO:0031012">
    <property type="term" value="C:extracellular matrix"/>
    <property type="evidence" value="ECO:0007669"/>
    <property type="project" value="TreeGrafter"/>
</dbReference>
<sequence length="340" mass="39185">MGDFNFPDICWKYNTAEREQSQRFLECVEDNFLTQLVNEPTRESALLDLLLVNREGLVGNVEVGGCLGQSDNEIIEFSILAEARQGARRTATLDFRKADFGLFRSMVESVPWETVLKGIGSQEGWSYFKEELSKAQEKAIPRSHKTSQQGRRPAWINRGLWLDLREKRKVYNIWKRGLTLKTRGKVWREEDFPSVGEGWVRDHLAKLDIHKSMGPDGMHPRVMRELADVIAEPLSIIFEKYWRMGEVPEDWRKANITPVYKKGKKEDPGNYRPIIPTSVPGKIMELLILDVISKHIEDQDVIGSGQHGFTKESQEFQAWFRVTSNIGRTILSRLVLQKIV</sequence>
<protein>
    <recommendedName>
        <fullName evidence="3">Rna-directed dna polymerase from mobile element jockey-like</fullName>
    </recommendedName>
</protein>
<dbReference type="PANTHER" id="PTHR33395">
    <property type="entry name" value="TRANSCRIPTASE, PUTATIVE-RELATED-RELATED"/>
    <property type="match status" value="1"/>
</dbReference>
<keyword evidence="2" id="KW-1185">Reference proteome</keyword>
<dbReference type="InterPro" id="IPR036691">
    <property type="entry name" value="Endo/exonu/phosph_ase_sf"/>
</dbReference>
<dbReference type="Proteomes" id="UP000233556">
    <property type="component" value="Unassembled WGS sequence"/>
</dbReference>
<evidence type="ECO:0008006" key="3">
    <source>
        <dbReference type="Google" id="ProtNLM"/>
    </source>
</evidence>
<dbReference type="GO" id="GO:0007508">
    <property type="term" value="P:larval heart development"/>
    <property type="evidence" value="ECO:0007669"/>
    <property type="project" value="TreeGrafter"/>
</dbReference>
<evidence type="ECO:0000313" key="2">
    <source>
        <dbReference type="Proteomes" id="UP000233556"/>
    </source>
</evidence>
<dbReference type="Gene3D" id="3.60.10.10">
    <property type="entry name" value="Endonuclease/exonuclease/phosphatase"/>
    <property type="match status" value="1"/>
</dbReference>
<evidence type="ECO:0000313" key="1">
    <source>
        <dbReference type="EMBL" id="PKU41684.1"/>
    </source>
</evidence>
<reference evidence="2" key="2">
    <citation type="submission" date="2017-12" db="EMBL/GenBank/DDBJ databases">
        <title>Genome sequence of the Bar-tailed Godwit (Limosa lapponica baueri).</title>
        <authorList>
            <person name="Lima N.C.B."/>
            <person name="Parody-Merino A.M."/>
            <person name="Battley P.F."/>
            <person name="Fidler A.E."/>
            <person name="Prosdocimi F."/>
        </authorList>
    </citation>
    <scope>NUCLEOTIDE SEQUENCE [LARGE SCALE GENOMIC DNA]</scope>
</reference>
<gene>
    <name evidence="1" type="ORF">llap_8016</name>
</gene>
<dbReference type="EMBL" id="KZ506088">
    <property type="protein sequence ID" value="PKU41684.1"/>
    <property type="molecule type" value="Genomic_DNA"/>
</dbReference>
<dbReference type="AlphaFoldDB" id="A0A2I0U6G8"/>
<name>A0A2I0U6G8_LIMLA</name>
<proteinExistence type="predicted"/>
<dbReference type="PANTHER" id="PTHR33395:SF22">
    <property type="entry name" value="REVERSE TRANSCRIPTASE DOMAIN-CONTAINING PROTEIN"/>
    <property type="match status" value="1"/>
</dbReference>
<organism evidence="1 2">
    <name type="scientific">Limosa lapponica baueri</name>
    <dbReference type="NCBI Taxonomy" id="1758121"/>
    <lineage>
        <taxon>Eukaryota</taxon>
        <taxon>Metazoa</taxon>
        <taxon>Chordata</taxon>
        <taxon>Craniata</taxon>
        <taxon>Vertebrata</taxon>
        <taxon>Euteleostomi</taxon>
        <taxon>Archelosauria</taxon>
        <taxon>Archosauria</taxon>
        <taxon>Dinosauria</taxon>
        <taxon>Saurischia</taxon>
        <taxon>Theropoda</taxon>
        <taxon>Coelurosauria</taxon>
        <taxon>Aves</taxon>
        <taxon>Neognathae</taxon>
        <taxon>Neoaves</taxon>
        <taxon>Charadriiformes</taxon>
        <taxon>Scolopacidae</taxon>
        <taxon>Limosa</taxon>
    </lineage>
</organism>
<dbReference type="OrthoDB" id="416454at2759"/>